<dbReference type="EMBL" id="JABBKX010000007">
    <property type="protein sequence ID" value="NMJ43316.1"/>
    <property type="molecule type" value="Genomic_DNA"/>
</dbReference>
<dbReference type="SUPFAM" id="SSF51261">
    <property type="entry name" value="Duplicated hybrid motif"/>
    <property type="match status" value="1"/>
</dbReference>
<comment type="caution">
    <text evidence="3">The sequence shown here is derived from an EMBL/GenBank/DDBJ whole genome shotgun (WGS) entry which is preliminary data.</text>
</comment>
<protein>
    <submittedName>
        <fullName evidence="3">M23 family metallopeptidase</fullName>
    </submittedName>
</protein>
<dbReference type="PANTHER" id="PTHR21666:SF285">
    <property type="entry name" value="M23 FAMILY METALLOPEPTIDASE"/>
    <property type="match status" value="1"/>
</dbReference>
<sequence>MDVAQQRPRSRSGRKAFGNQHGVQRPFGLWWGGVEGQGPSTISRRAVLAAPTLLVARPAAAAVSFPDRGLAQGGFVVGRAAPGTRLALDGRAVRVAADGAFAFGFGRDQGPSATLSVAEPGGRREDRRLSIARRQWQEQRINGLPPSQVTPDEETLQRILREREKLATVRAVDSALTGFAEGFVPPASGRISGVYGSRRILNGQPRQPHYGLDFAVPTGTPLRAAAAGRVTLADAFHFFGNLVVIDHGHGVNTLYAHLSAFEVREGQMVAKGDRVALSGATGRVTGPHLHFSLSWFQTFLDPQPVVLPA</sequence>
<feature type="domain" description="M23ase beta-sheet core" evidence="2">
    <location>
        <begin position="208"/>
        <end position="302"/>
    </location>
</feature>
<evidence type="ECO:0000313" key="4">
    <source>
        <dbReference type="Proteomes" id="UP000548582"/>
    </source>
</evidence>
<gene>
    <name evidence="3" type="ORF">GWK16_18855</name>
</gene>
<dbReference type="GO" id="GO:0004222">
    <property type="term" value="F:metalloendopeptidase activity"/>
    <property type="evidence" value="ECO:0007669"/>
    <property type="project" value="TreeGrafter"/>
</dbReference>
<evidence type="ECO:0000313" key="3">
    <source>
        <dbReference type="EMBL" id="NMJ43316.1"/>
    </source>
</evidence>
<reference evidence="3 4" key="1">
    <citation type="submission" date="2020-03" db="EMBL/GenBank/DDBJ databases">
        <authorList>
            <person name="Sun Q."/>
        </authorList>
    </citation>
    <scope>NUCLEOTIDE SEQUENCE [LARGE SCALE GENOMIC DNA]</scope>
    <source>
        <strain evidence="3 4">JC162</strain>
    </source>
</reference>
<proteinExistence type="predicted"/>
<feature type="region of interest" description="Disordered" evidence="1">
    <location>
        <begin position="1"/>
        <end position="20"/>
    </location>
</feature>
<dbReference type="Pfam" id="PF01551">
    <property type="entry name" value="Peptidase_M23"/>
    <property type="match status" value="1"/>
</dbReference>
<name>A0A848EH59_9PROT</name>
<keyword evidence="4" id="KW-1185">Reference proteome</keyword>
<organism evidence="3 4">
    <name type="scientific">Neoroseomonas marina</name>
    <dbReference type="NCBI Taxonomy" id="1232220"/>
    <lineage>
        <taxon>Bacteria</taxon>
        <taxon>Pseudomonadati</taxon>
        <taxon>Pseudomonadota</taxon>
        <taxon>Alphaproteobacteria</taxon>
        <taxon>Acetobacterales</taxon>
        <taxon>Acetobacteraceae</taxon>
        <taxon>Neoroseomonas</taxon>
    </lineage>
</organism>
<dbReference type="Proteomes" id="UP000548582">
    <property type="component" value="Unassembled WGS sequence"/>
</dbReference>
<dbReference type="AlphaFoldDB" id="A0A848EH59"/>
<evidence type="ECO:0000259" key="2">
    <source>
        <dbReference type="Pfam" id="PF01551"/>
    </source>
</evidence>
<dbReference type="InterPro" id="IPR050570">
    <property type="entry name" value="Cell_wall_metabolism_enzyme"/>
</dbReference>
<dbReference type="Gene3D" id="2.70.70.10">
    <property type="entry name" value="Glucose Permease (Domain IIA)"/>
    <property type="match status" value="1"/>
</dbReference>
<accession>A0A848EH59</accession>
<dbReference type="CDD" id="cd12797">
    <property type="entry name" value="M23_peptidase"/>
    <property type="match status" value="1"/>
</dbReference>
<dbReference type="InterPro" id="IPR011055">
    <property type="entry name" value="Dup_hybrid_motif"/>
</dbReference>
<evidence type="ECO:0000256" key="1">
    <source>
        <dbReference type="SAM" id="MobiDB-lite"/>
    </source>
</evidence>
<dbReference type="InterPro" id="IPR016047">
    <property type="entry name" value="M23ase_b-sheet_dom"/>
</dbReference>
<dbReference type="PANTHER" id="PTHR21666">
    <property type="entry name" value="PEPTIDASE-RELATED"/>
    <property type="match status" value="1"/>
</dbReference>